<feature type="transmembrane region" description="Helical" evidence="2">
    <location>
        <begin position="53"/>
        <end position="72"/>
    </location>
</feature>
<dbReference type="Proteomes" id="UP000019678">
    <property type="component" value="Unassembled WGS sequence"/>
</dbReference>
<feature type="compositionally biased region" description="Basic and acidic residues" evidence="1">
    <location>
        <begin position="860"/>
        <end position="895"/>
    </location>
</feature>
<gene>
    <name evidence="3" type="ORF">CAP_2105</name>
</gene>
<evidence type="ECO:0008006" key="5">
    <source>
        <dbReference type="Google" id="ProtNLM"/>
    </source>
</evidence>
<name>A0A017TBC5_9BACT</name>
<keyword evidence="2" id="KW-0812">Transmembrane</keyword>
<feature type="compositionally biased region" description="Basic and acidic residues" evidence="1">
    <location>
        <begin position="702"/>
        <end position="722"/>
    </location>
</feature>
<keyword evidence="4" id="KW-1185">Reference proteome</keyword>
<comment type="caution">
    <text evidence="3">The sequence shown here is derived from an EMBL/GenBank/DDBJ whole genome shotgun (WGS) entry which is preliminary data.</text>
</comment>
<feature type="transmembrane region" description="Helical" evidence="2">
    <location>
        <begin position="144"/>
        <end position="165"/>
    </location>
</feature>
<feature type="compositionally biased region" description="Basic and acidic residues" evidence="1">
    <location>
        <begin position="823"/>
        <end position="851"/>
    </location>
</feature>
<reference evidence="3 4" key="1">
    <citation type="submission" date="2013-05" db="EMBL/GenBank/DDBJ databases">
        <title>Genome assembly of Chondromyces apiculatus DSM 436.</title>
        <authorList>
            <person name="Sharma G."/>
            <person name="Khatri I."/>
            <person name="Kaur C."/>
            <person name="Mayilraj S."/>
            <person name="Subramanian S."/>
        </authorList>
    </citation>
    <scope>NUCLEOTIDE SEQUENCE [LARGE SCALE GENOMIC DNA]</scope>
    <source>
        <strain evidence="3 4">DSM 436</strain>
    </source>
</reference>
<keyword evidence="2" id="KW-0472">Membrane</keyword>
<feature type="compositionally biased region" description="Gly residues" evidence="1">
    <location>
        <begin position="633"/>
        <end position="656"/>
    </location>
</feature>
<dbReference type="eggNOG" id="COG1196">
    <property type="taxonomic scope" value="Bacteria"/>
</dbReference>
<organism evidence="3 4">
    <name type="scientific">Chondromyces apiculatus DSM 436</name>
    <dbReference type="NCBI Taxonomy" id="1192034"/>
    <lineage>
        <taxon>Bacteria</taxon>
        <taxon>Pseudomonadati</taxon>
        <taxon>Myxococcota</taxon>
        <taxon>Polyangia</taxon>
        <taxon>Polyangiales</taxon>
        <taxon>Polyangiaceae</taxon>
        <taxon>Chondromyces</taxon>
    </lineage>
</organism>
<dbReference type="OrthoDB" id="222071at2"/>
<feature type="compositionally biased region" description="Basic and acidic residues" evidence="1">
    <location>
        <begin position="771"/>
        <end position="780"/>
    </location>
</feature>
<dbReference type="STRING" id="1192034.CAP_2105"/>
<feature type="region of interest" description="Disordered" evidence="1">
    <location>
        <begin position="692"/>
        <end position="799"/>
    </location>
</feature>
<accession>A0A017TBC5</accession>
<evidence type="ECO:0000313" key="3">
    <source>
        <dbReference type="EMBL" id="EYF06227.1"/>
    </source>
</evidence>
<evidence type="ECO:0000313" key="4">
    <source>
        <dbReference type="Proteomes" id="UP000019678"/>
    </source>
</evidence>
<keyword evidence="2" id="KW-1133">Transmembrane helix</keyword>
<feature type="region of interest" description="Disordered" evidence="1">
    <location>
        <begin position="627"/>
        <end position="671"/>
    </location>
</feature>
<dbReference type="EMBL" id="ASRX01000017">
    <property type="protein sequence ID" value="EYF06227.1"/>
    <property type="molecule type" value="Genomic_DNA"/>
</dbReference>
<proteinExistence type="predicted"/>
<evidence type="ECO:0000256" key="2">
    <source>
        <dbReference type="SAM" id="Phobius"/>
    </source>
</evidence>
<dbReference type="AlphaFoldDB" id="A0A017TBC5"/>
<protein>
    <recommendedName>
        <fullName evidence="5">DUF4175 family protein</fullName>
    </recommendedName>
</protein>
<feature type="compositionally biased region" description="Basic and acidic residues" evidence="1">
    <location>
        <begin position="911"/>
        <end position="944"/>
    </location>
</feature>
<feature type="region of interest" description="Disordered" evidence="1">
    <location>
        <begin position="816"/>
        <end position="956"/>
    </location>
</feature>
<sequence>MDHAAHHLALARLRALWDAEVRPSTRQALTALAVAGLLAAAHVARAGTPRARILAAAGLAVLYLGLLVRALVVRRRRADPRRTVRKVVGTVDPDLAASTLRALRLAERAVVDPSVGSPSLARLHLDRAIARAPLDRIRARAARIAGRWAFGGLGLAGACVAATALDPLRVLEGLDVLAARAGTAPVPLTWIEEVNVLATPPEYLRQGSEILYPFTPTLQPRGAVVEVHGKPLHLGRTLVLTDGRSEVPFADDGAGGVVARWTLGESATLRIAARFGAVLIPQADEQRVGSIPDDAPRVLLVGTPRTVRLLDEPSISLRYEVSDDHGLREVDLVLRAGTREERRVLSRPAADALADRGGYELRSKDPFFRRVYVPVEIRVEARDNDPVTGPKWGRSEPLIVIPPQVGEPEALRYAAMVEARAALIDLLAERMVQPPPATTGAGAKGGAGHAAQEAAMQEKAVAVIAKALGGDYGGLKVRGRAATLVRGQLTRLARALDAERQKPGRETHDALLAETEGALLAFDAGVRGLGARDSQLVARRLAEVADEAANGAVAVIGGDKAAGAARLDASTLVLDGGGKQLLRLGDLGLDLGELIANDLRRIARARAAEDWPHTELAARDLAARLRKPDPSFMGGGGGGGVGDGHGHGGVEAGGPGTPQPGEGSEADEEAAEIGRELEELARDHAGEVEAVQDSLEQAMSPEEMRALREEARRHAEAIREAVGKLPRSDAPQTSAEGAATSGREQAESMAGALEQGDLNQAVKSGEQAMEALKEAQRRGESAGGMITEEQAGREAGRAAGTLQQELAWAEEALQRLRQAQSEQAREALERSSQREKGLAERARDLQRKGEQGDSSMPEEMLERLSEAEQAMREAEQALREGDGERGLQRQREAQRLLEMSQEPQDESQSEAQRESSDGKRMAKDADVPGKDKHQAPEEFRKRVLEGLGKPSDPRLREAVRRYAEGLLK</sequence>
<dbReference type="RefSeq" id="WP_044240351.1">
    <property type="nucleotide sequence ID" value="NZ_ASRX01000017.1"/>
</dbReference>
<evidence type="ECO:0000256" key="1">
    <source>
        <dbReference type="SAM" id="MobiDB-lite"/>
    </source>
</evidence>